<dbReference type="Proteomes" id="UP000036681">
    <property type="component" value="Unplaced"/>
</dbReference>
<organism evidence="1 2">
    <name type="scientific">Ascaris lumbricoides</name>
    <name type="common">Giant roundworm</name>
    <dbReference type="NCBI Taxonomy" id="6252"/>
    <lineage>
        <taxon>Eukaryota</taxon>
        <taxon>Metazoa</taxon>
        <taxon>Ecdysozoa</taxon>
        <taxon>Nematoda</taxon>
        <taxon>Chromadorea</taxon>
        <taxon>Rhabditida</taxon>
        <taxon>Spirurina</taxon>
        <taxon>Ascaridomorpha</taxon>
        <taxon>Ascaridoidea</taxon>
        <taxon>Ascarididae</taxon>
        <taxon>Ascaris</taxon>
    </lineage>
</organism>
<evidence type="ECO:0000313" key="2">
    <source>
        <dbReference type="WBParaSite" id="ALUE_0001907401-mRNA-1"/>
    </source>
</evidence>
<evidence type="ECO:0000313" key="1">
    <source>
        <dbReference type="Proteomes" id="UP000036681"/>
    </source>
</evidence>
<dbReference type="AlphaFoldDB" id="A0A0M3IK33"/>
<proteinExistence type="predicted"/>
<accession>A0A0M3IK33</accession>
<dbReference type="WBParaSite" id="ALUE_0001907401-mRNA-1">
    <property type="protein sequence ID" value="ALUE_0001907401-mRNA-1"/>
    <property type="gene ID" value="ALUE_0001907401"/>
</dbReference>
<protein>
    <submittedName>
        <fullName evidence="2">Uncharacterized protein</fullName>
    </submittedName>
</protein>
<sequence>MIVQKSELRLVLSLLCSMQRQVIEEKSHGDADTPSPGARLNSAHNLEWTVEVGPHQESELLVKWSVEYPIEATVNFREQF</sequence>
<name>A0A0M3IK33_ASCLU</name>
<reference evidence="2" key="1">
    <citation type="submission" date="2017-02" db="UniProtKB">
        <authorList>
            <consortium name="WormBaseParasite"/>
        </authorList>
    </citation>
    <scope>IDENTIFICATION</scope>
</reference>
<keyword evidence="1" id="KW-1185">Reference proteome</keyword>